<gene>
    <name evidence="7" type="ORF">GSBLH_T00003151001</name>
</gene>
<dbReference type="RefSeq" id="XP_012897296.1">
    <property type="nucleotide sequence ID" value="XM_013041842.1"/>
</dbReference>
<dbReference type="Proteomes" id="UP000008312">
    <property type="component" value="Unassembled WGS sequence"/>
</dbReference>
<comment type="cofactor">
    <cofactor evidence="1">
        <name>FMN</name>
        <dbReference type="ChEBI" id="CHEBI:58210"/>
    </cofactor>
</comment>
<accession>D8M5A9</accession>
<dbReference type="InterPro" id="IPR001155">
    <property type="entry name" value="OxRdtase_FMN_N"/>
</dbReference>
<dbReference type="InParanoid" id="D8M5A9"/>
<keyword evidence="5" id="KW-0560">Oxidoreductase</keyword>
<dbReference type="GO" id="GO:0050661">
    <property type="term" value="F:NADP binding"/>
    <property type="evidence" value="ECO:0007669"/>
    <property type="project" value="InterPro"/>
</dbReference>
<evidence type="ECO:0000256" key="4">
    <source>
        <dbReference type="ARBA" id="ARBA00022857"/>
    </source>
</evidence>
<protein>
    <recommendedName>
        <fullName evidence="6">NADH:flavin oxidoreductase/NADH oxidase N-terminal domain-containing protein</fullName>
    </recommendedName>
</protein>
<dbReference type="EMBL" id="FN668657">
    <property type="protein sequence ID" value="CBK23248.2"/>
    <property type="molecule type" value="Genomic_DNA"/>
</dbReference>
<dbReference type="InterPro" id="IPR013785">
    <property type="entry name" value="Aldolase_TIM"/>
</dbReference>
<evidence type="ECO:0000313" key="7">
    <source>
        <dbReference type="EMBL" id="CBK23248.2"/>
    </source>
</evidence>
<keyword evidence="8" id="KW-1185">Reference proteome</keyword>
<dbReference type="OrthoDB" id="432686at2759"/>
<evidence type="ECO:0000313" key="8">
    <source>
        <dbReference type="Proteomes" id="UP000008312"/>
    </source>
</evidence>
<sequence length="376" mass="41115">MQTTKLFTPLKIRDVEFPNRMGVPPMCMYGSKDGYVSDVLIGIYADYAMSGFGGIIQEATAVVPEGRICDLDLGIWKDDFIPGLKRIVDVVHVYGAKIGIQLAHAGRKGSCYYPGAPKGRTSIPLEDGGWEVVGPTAEPYSSAYGTPHALTKDEIKEVVDAFAAGARRAVEAGYDFIQLHGAHGFLLHEFLSPLSNTRTDEYGGSYENRTRLLKEVVTAVRAVIPAGMPLFVRLSMSDFVETSSWDLPEVEKLSVELTKDFGVDMINFSSAGLSPLQKLPREWDFQLTMAEKVKKDTGVVCSAVGGVADTATATRVVDEMGIEVVEVGKAAIRHAFSPRAVAVDLGQPIPPYREEIRWASRIPQHVKYWSVCSKPI</sequence>
<dbReference type="PANTHER" id="PTHR43303">
    <property type="entry name" value="NADPH DEHYDROGENASE C23G7.10C-RELATED"/>
    <property type="match status" value="1"/>
</dbReference>
<organism evidence="7">
    <name type="scientific">Blastocystis hominis</name>
    <dbReference type="NCBI Taxonomy" id="12968"/>
    <lineage>
        <taxon>Eukaryota</taxon>
        <taxon>Sar</taxon>
        <taxon>Stramenopiles</taxon>
        <taxon>Bigyra</taxon>
        <taxon>Opalozoa</taxon>
        <taxon>Opalinata</taxon>
        <taxon>Blastocystidae</taxon>
        <taxon>Blastocystis</taxon>
    </lineage>
</organism>
<proteinExistence type="predicted"/>
<dbReference type="PANTHER" id="PTHR43303:SF4">
    <property type="entry name" value="NADPH DEHYDROGENASE C23G7.10C-RELATED"/>
    <property type="match status" value="1"/>
</dbReference>
<feature type="domain" description="NADH:flavin oxidoreductase/NADH oxidase N-terminal" evidence="6">
    <location>
        <begin position="5"/>
        <end position="341"/>
    </location>
</feature>
<name>D8M5A9_BLAHO</name>
<dbReference type="Pfam" id="PF00724">
    <property type="entry name" value="Oxidored_FMN"/>
    <property type="match status" value="1"/>
</dbReference>
<evidence type="ECO:0000259" key="6">
    <source>
        <dbReference type="Pfam" id="PF00724"/>
    </source>
</evidence>
<dbReference type="GeneID" id="24920267"/>
<keyword evidence="4" id="KW-0521">NADP</keyword>
<keyword evidence="2" id="KW-0285">Flavoprotein</keyword>
<evidence type="ECO:0000256" key="2">
    <source>
        <dbReference type="ARBA" id="ARBA00022630"/>
    </source>
</evidence>
<keyword evidence="3" id="KW-0288">FMN</keyword>
<dbReference type="AlphaFoldDB" id="D8M5A9"/>
<dbReference type="GO" id="GO:0003959">
    <property type="term" value="F:NADPH dehydrogenase activity"/>
    <property type="evidence" value="ECO:0007669"/>
    <property type="project" value="InterPro"/>
</dbReference>
<dbReference type="GO" id="GO:0010181">
    <property type="term" value="F:FMN binding"/>
    <property type="evidence" value="ECO:0007669"/>
    <property type="project" value="InterPro"/>
</dbReference>
<evidence type="ECO:0000256" key="5">
    <source>
        <dbReference type="ARBA" id="ARBA00023002"/>
    </source>
</evidence>
<evidence type="ECO:0000256" key="3">
    <source>
        <dbReference type="ARBA" id="ARBA00022643"/>
    </source>
</evidence>
<dbReference type="OMA" id="YNPRWPW"/>
<dbReference type="InterPro" id="IPR044152">
    <property type="entry name" value="YqjM-like"/>
</dbReference>
<evidence type="ECO:0000256" key="1">
    <source>
        <dbReference type="ARBA" id="ARBA00001917"/>
    </source>
</evidence>
<dbReference type="SUPFAM" id="SSF51395">
    <property type="entry name" value="FMN-linked oxidoreductases"/>
    <property type="match status" value="1"/>
</dbReference>
<reference evidence="7" key="1">
    <citation type="submission" date="2010-02" db="EMBL/GenBank/DDBJ databases">
        <title>Sequencing and annotation of the Blastocystis hominis genome.</title>
        <authorList>
            <person name="Wincker P."/>
        </authorList>
    </citation>
    <scope>NUCLEOTIDE SEQUENCE</scope>
    <source>
        <strain evidence="7">Singapore isolate B</strain>
    </source>
</reference>
<dbReference type="Gene3D" id="3.20.20.70">
    <property type="entry name" value="Aldolase class I"/>
    <property type="match status" value="1"/>
</dbReference>
<dbReference type="CDD" id="cd02932">
    <property type="entry name" value="OYE_YqiM_FMN"/>
    <property type="match status" value="1"/>
</dbReference>